<dbReference type="STRING" id="52247.A0A4T0WWH9"/>
<proteinExistence type="predicted"/>
<dbReference type="AlphaFoldDB" id="A0A4T0WWH9"/>
<evidence type="ECO:0000256" key="6">
    <source>
        <dbReference type="SAM" id="MobiDB-lite"/>
    </source>
</evidence>
<sequence>MTQSKLTFNEVLISSATNPISSKDLLTRLEKLYNELSEMEQDDVDTSSLNRVKDDLINRKLLRHTNKGVQAYVSCCIADILRLYAPDAPYDESTLQAIFRLITLQFEYLDDSDSPYYQQYVYLLKRVAEVKLIALMTDLENSGKMILNLFERFYALSALKGFDSENLQPFLIDILSEVINEVDQLDMKVLKLILNKFLANSKNLKNQSTIKVPGFDISLALCELNVDKLSRLITFFFSEMILEATTNKNDSSPTLYSESDDSDDEISSIDVVQLKKIHTLAVELWRYVPEILTAVLGLFDTELEAEDEIIKTVVTNTISKILAIPTSRVNFPNTFVSTYTNWLKKSLDINVVVRITWVKGIANILEARHDIVADIAKGLMKTLIDTNEKVRFATIVELSKMKPCTFLERLASQTLIETLLKLLREKHSLIRNEVIQFLSAIYDFSVENELYRDSNLTKKIANHILNLIYINDNRINEEVNMALFEKILPFDSSSQNRVSRYLFLISILEEKPKTALYALLKRQTQFSKVILHLLSILEDEMNFEKEEMIGRAVSWISKSFTDPLVAETCLHGFLNMRNRRLNRLLHFCATETTDYDTLVSSMKEILNKVNDPKIVQNIDLKTLGSNSLYETMKLLLLICSNICFNVDNVKELIKLNAEGGNPQIEYVKETLDQISQQVPNVMSSCVKDLCEKINSQSIHLDTRLLNDTTDLGHDLRIVFNTLISQGSNIKPNSGFFNNLYAYATEGSVLEAKFAIKLINEAPPETKNILFVKIVNSIYPLELESTYFNTHLSALSTLFICDLFAVDHITEDLSRFLAGEVLLKNNFENGTQLDEDDSSWITDKDLYYEKSNKLCLSKILTMKLLSNWLLSLEKENTQEVDEVSKPILSMLSSFINRGGEIVSTGDTPSRYCSRLRLHAGIQILKISRFSIYDKLIDQRRINRLVLLVQDVEFEVRKKFVNKLKKLLTLKSISKKYLALIFMTAFEPSSELKSQTSIWIRSLFNQQKTTSFQADDHLLFEKSFPRLIYMIINHPEFKELYISFKASDEQSVSDKLKELATFAITYISYYLSLIANADNISLLFYFCQRMNQYKPIPLFEHDVADKSSLYFVSEISQATIKYVAKNHGWSVSLWPNKLNLPHDLYERLDKEDSVDSNETGFVSEKNQDAILEIVRNKWRAERSFISTKKSKKRNDNDNINEYAKDFDHQEQEKLKAAKQRKRKANSRTEEDENYDGRALIEVDPQTVTTRRSKRGKRINYTED</sequence>
<dbReference type="InterPro" id="IPR016024">
    <property type="entry name" value="ARM-type_fold"/>
</dbReference>
<evidence type="ECO:0000256" key="5">
    <source>
        <dbReference type="ARBA" id="ARBA00023306"/>
    </source>
</evidence>
<keyword evidence="5" id="KW-0131">Cell cycle</keyword>
<dbReference type="GO" id="GO:0005634">
    <property type="term" value="C:nucleus"/>
    <property type="evidence" value="ECO:0007669"/>
    <property type="project" value="UniProtKB-SubCell"/>
</dbReference>
<organism evidence="7 8">
    <name type="scientific">Pichia inconspicua</name>
    <dbReference type="NCBI Taxonomy" id="52247"/>
    <lineage>
        <taxon>Eukaryota</taxon>
        <taxon>Fungi</taxon>
        <taxon>Dikarya</taxon>
        <taxon>Ascomycota</taxon>
        <taxon>Saccharomycotina</taxon>
        <taxon>Pichiomycetes</taxon>
        <taxon>Pichiales</taxon>
        <taxon>Pichiaceae</taxon>
        <taxon>Pichia</taxon>
    </lineage>
</organism>
<accession>A0A4T0WWH9</accession>
<dbReference type="GO" id="GO:0000785">
    <property type="term" value="C:chromatin"/>
    <property type="evidence" value="ECO:0007669"/>
    <property type="project" value="TreeGrafter"/>
</dbReference>
<keyword evidence="3" id="KW-0498">Mitosis</keyword>
<dbReference type="EMBL" id="SELW01000652">
    <property type="protein sequence ID" value="TID15823.1"/>
    <property type="molecule type" value="Genomic_DNA"/>
</dbReference>
<dbReference type="Pfam" id="PF20168">
    <property type="entry name" value="PDS5"/>
    <property type="match status" value="1"/>
</dbReference>
<evidence type="ECO:0000313" key="7">
    <source>
        <dbReference type="EMBL" id="TID15823.1"/>
    </source>
</evidence>
<gene>
    <name evidence="7" type="ORF">CANINC_004353</name>
</gene>
<dbReference type="PANTHER" id="PTHR12663:SF0">
    <property type="entry name" value="PRECOCIOUS DISSOCIATION OF SISTERS 5, ISOFORM A"/>
    <property type="match status" value="1"/>
</dbReference>
<evidence type="ECO:0000256" key="2">
    <source>
        <dbReference type="ARBA" id="ARBA00022618"/>
    </source>
</evidence>
<reference evidence="7 8" key="1">
    <citation type="journal article" date="2019" name="Front. Genet.">
        <title>Whole-Genome Sequencing of the Opportunistic Yeast Pathogen Candida inconspicua Uncovers Its Hybrid Origin.</title>
        <authorList>
            <person name="Mixao V."/>
            <person name="Hansen A.P."/>
            <person name="Saus E."/>
            <person name="Boekhout T."/>
            <person name="Lass-Florl C."/>
            <person name="Gabaldon T."/>
        </authorList>
    </citation>
    <scope>NUCLEOTIDE SEQUENCE [LARGE SCALE GENOMIC DNA]</scope>
    <source>
        <strain evidence="7 8">CBS 180</strain>
    </source>
</reference>
<evidence type="ECO:0000256" key="4">
    <source>
        <dbReference type="ARBA" id="ARBA00023242"/>
    </source>
</evidence>
<dbReference type="GO" id="GO:0006281">
    <property type="term" value="P:DNA repair"/>
    <property type="evidence" value="ECO:0007669"/>
    <property type="project" value="TreeGrafter"/>
</dbReference>
<comment type="subcellular location">
    <subcellularLocation>
        <location evidence="1">Nucleus</location>
    </subcellularLocation>
</comment>
<comment type="caution">
    <text evidence="7">The sequence shown here is derived from an EMBL/GenBank/DDBJ whole genome shotgun (WGS) entry which is preliminary data.</text>
</comment>
<dbReference type="OrthoDB" id="200660at2759"/>
<dbReference type="InterPro" id="IPR039776">
    <property type="entry name" value="Pds5"/>
</dbReference>
<keyword evidence="8" id="KW-1185">Reference proteome</keyword>
<dbReference type="GO" id="GO:0051301">
    <property type="term" value="P:cell division"/>
    <property type="evidence" value="ECO:0007669"/>
    <property type="project" value="UniProtKB-KW"/>
</dbReference>
<evidence type="ECO:0000256" key="3">
    <source>
        <dbReference type="ARBA" id="ARBA00022776"/>
    </source>
</evidence>
<name>A0A4T0WWH9_9ASCO</name>
<dbReference type="SUPFAM" id="SSF48371">
    <property type="entry name" value="ARM repeat"/>
    <property type="match status" value="1"/>
</dbReference>
<keyword evidence="4" id="KW-0539">Nucleus</keyword>
<dbReference type="Gene3D" id="1.25.10.10">
    <property type="entry name" value="Leucine-rich Repeat Variant"/>
    <property type="match status" value="1"/>
</dbReference>
<feature type="region of interest" description="Disordered" evidence="6">
    <location>
        <begin position="1207"/>
        <end position="1261"/>
    </location>
</feature>
<dbReference type="CDD" id="cd19953">
    <property type="entry name" value="PDS5"/>
    <property type="match status" value="1"/>
</dbReference>
<evidence type="ECO:0000256" key="1">
    <source>
        <dbReference type="ARBA" id="ARBA00004123"/>
    </source>
</evidence>
<dbReference type="InterPro" id="IPR011989">
    <property type="entry name" value="ARM-like"/>
</dbReference>
<evidence type="ECO:0000313" key="8">
    <source>
        <dbReference type="Proteomes" id="UP000307173"/>
    </source>
</evidence>
<dbReference type="Proteomes" id="UP000307173">
    <property type="component" value="Unassembled WGS sequence"/>
</dbReference>
<dbReference type="PANTHER" id="PTHR12663">
    <property type="entry name" value="ANDROGEN INDUCED INHIBITOR OF PROLIFERATION AS3 / PDS5-RELATED"/>
    <property type="match status" value="1"/>
</dbReference>
<keyword evidence="2" id="KW-0132">Cell division</keyword>
<dbReference type="GO" id="GO:0007064">
    <property type="term" value="P:mitotic sister chromatid cohesion"/>
    <property type="evidence" value="ECO:0007669"/>
    <property type="project" value="InterPro"/>
</dbReference>
<evidence type="ECO:0008006" key="9">
    <source>
        <dbReference type="Google" id="ProtNLM"/>
    </source>
</evidence>
<feature type="compositionally biased region" description="Basic residues" evidence="6">
    <location>
        <begin position="1214"/>
        <end position="1223"/>
    </location>
</feature>
<protein>
    <recommendedName>
        <fullName evidence="9">Sister chromatid cohesion protein</fullName>
    </recommendedName>
</protein>